<comment type="caution">
    <text evidence="8">The sequence shown here is derived from an EMBL/GenBank/DDBJ whole genome shotgun (WGS) entry which is preliminary data.</text>
</comment>
<evidence type="ECO:0000256" key="5">
    <source>
        <dbReference type="ARBA" id="ARBA00022989"/>
    </source>
</evidence>
<feature type="transmembrane region" description="Helical" evidence="7">
    <location>
        <begin position="64"/>
        <end position="87"/>
    </location>
</feature>
<evidence type="ECO:0000256" key="3">
    <source>
        <dbReference type="ARBA" id="ARBA00022475"/>
    </source>
</evidence>
<evidence type="ECO:0000256" key="7">
    <source>
        <dbReference type="SAM" id="Phobius"/>
    </source>
</evidence>
<dbReference type="InterPro" id="IPR032808">
    <property type="entry name" value="DoxX"/>
</dbReference>
<evidence type="ECO:0000256" key="6">
    <source>
        <dbReference type="ARBA" id="ARBA00023136"/>
    </source>
</evidence>
<protein>
    <recommendedName>
        <fullName evidence="10">Oxidoreductase</fullName>
    </recommendedName>
</protein>
<keyword evidence="3" id="KW-1003">Cell membrane</keyword>
<dbReference type="PANTHER" id="PTHR33452:SF1">
    <property type="entry name" value="INNER MEMBRANE PROTEIN YPHA-RELATED"/>
    <property type="match status" value="1"/>
</dbReference>
<keyword evidence="6 7" id="KW-0472">Membrane</keyword>
<keyword evidence="5 7" id="KW-1133">Transmembrane helix</keyword>
<accession>A0ABP8W946</accession>
<dbReference type="PANTHER" id="PTHR33452">
    <property type="entry name" value="OXIDOREDUCTASE CATD-RELATED"/>
    <property type="match status" value="1"/>
</dbReference>
<feature type="transmembrane region" description="Helical" evidence="7">
    <location>
        <begin position="107"/>
        <end position="128"/>
    </location>
</feature>
<comment type="subcellular location">
    <subcellularLocation>
        <location evidence="1">Cell membrane</location>
        <topology evidence="1">Multi-pass membrane protein</topology>
    </subcellularLocation>
</comment>
<sequence length="171" mass="16993">MSLGTFLLRAVVGGGFVAHGLQKLNGSFDGPGLKGVEQMMTSLDMHPAPLNARLAALTETAGGAAIVLGAGTPLAAAGLVATMVTAIRKVHWNNGFFNSGGGFEYNATLIAALGTIAAGPGIVSFDAMFGKKKWGVGGTLFALAVGAASSVLVIEAGKRNAPAAVAEEPAA</sequence>
<reference evidence="9" key="1">
    <citation type="journal article" date="2019" name="Int. J. Syst. Evol. Microbiol.">
        <title>The Global Catalogue of Microorganisms (GCM) 10K type strain sequencing project: providing services to taxonomists for standard genome sequencing and annotation.</title>
        <authorList>
            <consortium name="The Broad Institute Genomics Platform"/>
            <consortium name="The Broad Institute Genome Sequencing Center for Infectious Disease"/>
            <person name="Wu L."/>
            <person name="Ma J."/>
        </authorList>
    </citation>
    <scope>NUCLEOTIDE SEQUENCE [LARGE SCALE GENOMIC DNA]</scope>
    <source>
        <strain evidence="9">JCM 18956</strain>
    </source>
</reference>
<dbReference type="RefSeq" id="WP_345377087.1">
    <property type="nucleotide sequence ID" value="NZ_BAABLM010000010.1"/>
</dbReference>
<organism evidence="8 9">
    <name type="scientific">Frondihabitans cladoniiphilus</name>
    <dbReference type="NCBI Taxonomy" id="715785"/>
    <lineage>
        <taxon>Bacteria</taxon>
        <taxon>Bacillati</taxon>
        <taxon>Actinomycetota</taxon>
        <taxon>Actinomycetes</taxon>
        <taxon>Micrococcales</taxon>
        <taxon>Microbacteriaceae</taxon>
        <taxon>Frondihabitans</taxon>
    </lineage>
</organism>
<evidence type="ECO:0008006" key="10">
    <source>
        <dbReference type="Google" id="ProtNLM"/>
    </source>
</evidence>
<feature type="transmembrane region" description="Helical" evidence="7">
    <location>
        <begin position="134"/>
        <end position="154"/>
    </location>
</feature>
<dbReference type="Pfam" id="PF07681">
    <property type="entry name" value="DoxX"/>
    <property type="match status" value="1"/>
</dbReference>
<proteinExistence type="inferred from homology"/>
<dbReference type="InterPro" id="IPR051907">
    <property type="entry name" value="DoxX-like_oxidoreductase"/>
</dbReference>
<keyword evidence="9" id="KW-1185">Reference proteome</keyword>
<name>A0ABP8W946_9MICO</name>
<evidence type="ECO:0000256" key="1">
    <source>
        <dbReference type="ARBA" id="ARBA00004651"/>
    </source>
</evidence>
<keyword evidence="4 7" id="KW-0812">Transmembrane</keyword>
<dbReference type="EMBL" id="BAABLM010000010">
    <property type="protein sequence ID" value="GAA4684737.1"/>
    <property type="molecule type" value="Genomic_DNA"/>
</dbReference>
<gene>
    <name evidence="8" type="ORF">GCM10025780_33620</name>
</gene>
<evidence type="ECO:0000313" key="9">
    <source>
        <dbReference type="Proteomes" id="UP001501295"/>
    </source>
</evidence>
<evidence type="ECO:0000256" key="4">
    <source>
        <dbReference type="ARBA" id="ARBA00022692"/>
    </source>
</evidence>
<dbReference type="Proteomes" id="UP001501295">
    <property type="component" value="Unassembled WGS sequence"/>
</dbReference>
<evidence type="ECO:0000256" key="2">
    <source>
        <dbReference type="ARBA" id="ARBA00006679"/>
    </source>
</evidence>
<evidence type="ECO:0000313" key="8">
    <source>
        <dbReference type="EMBL" id="GAA4684737.1"/>
    </source>
</evidence>
<comment type="similarity">
    <text evidence="2">Belongs to the DoxX family.</text>
</comment>